<dbReference type="Proteomes" id="UP001304895">
    <property type="component" value="Unassembled WGS sequence"/>
</dbReference>
<feature type="region of interest" description="Disordered" evidence="1">
    <location>
        <begin position="1"/>
        <end position="145"/>
    </location>
</feature>
<name>A0AAN6ZFN7_9PEZI</name>
<reference evidence="2" key="2">
    <citation type="submission" date="2023-05" db="EMBL/GenBank/DDBJ databases">
        <authorList>
            <consortium name="Lawrence Berkeley National Laboratory"/>
            <person name="Steindorff A."/>
            <person name="Hensen N."/>
            <person name="Bonometti L."/>
            <person name="Westerberg I."/>
            <person name="Brannstrom I.O."/>
            <person name="Guillou S."/>
            <person name="Cros-Aarteil S."/>
            <person name="Calhoun S."/>
            <person name="Haridas S."/>
            <person name="Kuo A."/>
            <person name="Mondo S."/>
            <person name="Pangilinan J."/>
            <person name="Riley R."/>
            <person name="Labutti K."/>
            <person name="Andreopoulos B."/>
            <person name="Lipzen A."/>
            <person name="Chen C."/>
            <person name="Yanf M."/>
            <person name="Daum C."/>
            <person name="Ng V."/>
            <person name="Clum A."/>
            <person name="Ohm R."/>
            <person name="Martin F."/>
            <person name="Silar P."/>
            <person name="Natvig D."/>
            <person name="Lalanne C."/>
            <person name="Gautier V."/>
            <person name="Ament-Velasquez S.L."/>
            <person name="Kruys A."/>
            <person name="Hutchinson M.I."/>
            <person name="Powell A.J."/>
            <person name="Barry K."/>
            <person name="Miller A.N."/>
            <person name="Grigoriev I.V."/>
            <person name="Debuchy R."/>
            <person name="Gladieux P."/>
            <person name="Thoren M.H."/>
            <person name="Johannesson H."/>
        </authorList>
    </citation>
    <scope>NUCLEOTIDE SEQUENCE</scope>
    <source>
        <strain evidence="2">CBS 123565</strain>
    </source>
</reference>
<gene>
    <name evidence="2" type="ORF">BT67DRAFT_186237</name>
</gene>
<evidence type="ECO:0000313" key="2">
    <source>
        <dbReference type="EMBL" id="KAK4136627.1"/>
    </source>
</evidence>
<organism evidence="2 3">
    <name type="scientific">Trichocladium antarcticum</name>
    <dbReference type="NCBI Taxonomy" id="1450529"/>
    <lineage>
        <taxon>Eukaryota</taxon>
        <taxon>Fungi</taxon>
        <taxon>Dikarya</taxon>
        <taxon>Ascomycota</taxon>
        <taxon>Pezizomycotina</taxon>
        <taxon>Sordariomycetes</taxon>
        <taxon>Sordariomycetidae</taxon>
        <taxon>Sordariales</taxon>
        <taxon>Chaetomiaceae</taxon>
        <taxon>Trichocladium</taxon>
    </lineage>
</organism>
<dbReference type="AlphaFoldDB" id="A0AAN6ZFN7"/>
<feature type="compositionally biased region" description="Polar residues" evidence="1">
    <location>
        <begin position="30"/>
        <end position="39"/>
    </location>
</feature>
<dbReference type="EMBL" id="MU853403">
    <property type="protein sequence ID" value="KAK4136627.1"/>
    <property type="molecule type" value="Genomic_DNA"/>
</dbReference>
<proteinExistence type="predicted"/>
<keyword evidence="3" id="KW-1185">Reference proteome</keyword>
<evidence type="ECO:0000256" key="1">
    <source>
        <dbReference type="SAM" id="MobiDB-lite"/>
    </source>
</evidence>
<feature type="compositionally biased region" description="Pro residues" evidence="1">
    <location>
        <begin position="102"/>
        <end position="114"/>
    </location>
</feature>
<reference evidence="2" key="1">
    <citation type="journal article" date="2023" name="Mol. Phylogenet. Evol.">
        <title>Genome-scale phylogeny and comparative genomics of the fungal order Sordariales.</title>
        <authorList>
            <person name="Hensen N."/>
            <person name="Bonometti L."/>
            <person name="Westerberg I."/>
            <person name="Brannstrom I.O."/>
            <person name="Guillou S."/>
            <person name="Cros-Aarteil S."/>
            <person name="Calhoun S."/>
            <person name="Haridas S."/>
            <person name="Kuo A."/>
            <person name="Mondo S."/>
            <person name="Pangilinan J."/>
            <person name="Riley R."/>
            <person name="LaButti K."/>
            <person name="Andreopoulos B."/>
            <person name="Lipzen A."/>
            <person name="Chen C."/>
            <person name="Yan M."/>
            <person name="Daum C."/>
            <person name="Ng V."/>
            <person name="Clum A."/>
            <person name="Steindorff A."/>
            <person name="Ohm R.A."/>
            <person name="Martin F."/>
            <person name="Silar P."/>
            <person name="Natvig D.O."/>
            <person name="Lalanne C."/>
            <person name="Gautier V."/>
            <person name="Ament-Velasquez S.L."/>
            <person name="Kruys A."/>
            <person name="Hutchinson M.I."/>
            <person name="Powell A.J."/>
            <person name="Barry K."/>
            <person name="Miller A.N."/>
            <person name="Grigoriev I.V."/>
            <person name="Debuchy R."/>
            <person name="Gladieux P."/>
            <person name="Hiltunen Thoren M."/>
            <person name="Johannesson H."/>
        </authorList>
    </citation>
    <scope>NUCLEOTIDE SEQUENCE</scope>
    <source>
        <strain evidence="2">CBS 123565</strain>
    </source>
</reference>
<protein>
    <submittedName>
        <fullName evidence="2">Uncharacterized protein</fullName>
    </submittedName>
</protein>
<sequence length="145" mass="15818">MTNGEHQPRRTHRNGCASVPQLLGPKASRSIPTTNTWPTSKPLGVLGLQYTETETPCNRRPQQRPYRSTRAPFRHPDQASTSPPSPPPLLDGCMQPVRFLEGPPPILLPGPGPFHDPCAPSLVPGPPSTHIRDVRPLHSGPRSRA</sequence>
<evidence type="ECO:0000313" key="3">
    <source>
        <dbReference type="Proteomes" id="UP001304895"/>
    </source>
</evidence>
<comment type="caution">
    <text evidence="2">The sequence shown here is derived from an EMBL/GenBank/DDBJ whole genome shotgun (WGS) entry which is preliminary data.</text>
</comment>
<accession>A0AAN6ZFN7</accession>